<dbReference type="AlphaFoldDB" id="A0A8K0NCL2"/>
<accession>A0A8K0NCL2</accession>
<keyword evidence="2" id="KW-1185">Reference proteome</keyword>
<gene>
    <name evidence="1" type="ORF">COCNU_14G010870</name>
</gene>
<reference evidence="1" key="2">
    <citation type="submission" date="2019-07" db="EMBL/GenBank/DDBJ databases">
        <authorList>
            <person name="Yang Y."/>
            <person name="Bocs S."/>
            <person name="Baudouin L."/>
        </authorList>
    </citation>
    <scope>NUCLEOTIDE SEQUENCE</scope>
    <source>
        <tissue evidence="1">Spear leaf of Hainan Tall coconut</tissue>
    </source>
</reference>
<organism evidence="1 2">
    <name type="scientific">Cocos nucifera</name>
    <name type="common">Coconut palm</name>
    <dbReference type="NCBI Taxonomy" id="13894"/>
    <lineage>
        <taxon>Eukaryota</taxon>
        <taxon>Viridiplantae</taxon>
        <taxon>Streptophyta</taxon>
        <taxon>Embryophyta</taxon>
        <taxon>Tracheophyta</taxon>
        <taxon>Spermatophyta</taxon>
        <taxon>Magnoliopsida</taxon>
        <taxon>Liliopsida</taxon>
        <taxon>Arecaceae</taxon>
        <taxon>Arecoideae</taxon>
        <taxon>Cocoseae</taxon>
        <taxon>Attaleinae</taxon>
        <taxon>Cocos</taxon>
    </lineage>
</organism>
<comment type="caution">
    <text evidence="1">The sequence shown here is derived from an EMBL/GenBank/DDBJ whole genome shotgun (WGS) entry which is preliminary data.</text>
</comment>
<proteinExistence type="predicted"/>
<reference evidence="1" key="1">
    <citation type="journal article" date="2017" name="Gigascience">
        <title>The genome draft of coconut (Cocos nucifera).</title>
        <authorList>
            <person name="Xiao Y."/>
            <person name="Xu P."/>
            <person name="Fan H."/>
            <person name="Baudouin L."/>
            <person name="Xia W."/>
            <person name="Bocs S."/>
            <person name="Xu J."/>
            <person name="Li Q."/>
            <person name="Guo A."/>
            <person name="Zhou L."/>
            <person name="Li J."/>
            <person name="Wu Y."/>
            <person name="Ma Z."/>
            <person name="Armero A."/>
            <person name="Issali A.E."/>
            <person name="Liu N."/>
            <person name="Peng M."/>
            <person name="Yang Y."/>
        </authorList>
    </citation>
    <scope>NUCLEOTIDE SEQUENCE</scope>
    <source>
        <tissue evidence="1">Spear leaf of Hainan Tall coconut</tissue>
    </source>
</reference>
<name>A0A8K0NCL2_COCNU</name>
<dbReference type="EMBL" id="CM017885">
    <property type="protein sequence ID" value="KAG1368619.1"/>
    <property type="molecule type" value="Genomic_DNA"/>
</dbReference>
<dbReference type="Proteomes" id="UP000797356">
    <property type="component" value="Chromosome 14"/>
</dbReference>
<evidence type="ECO:0000313" key="2">
    <source>
        <dbReference type="Proteomes" id="UP000797356"/>
    </source>
</evidence>
<protein>
    <submittedName>
        <fullName evidence="1">Uncharacterized protein</fullName>
    </submittedName>
</protein>
<sequence length="115" mass="13010">MPHLHFPMDPRFLKPPPNLPSTKILLRIPHISLGREESSRQPPLHQHGHKASCGQTICTKGILWLISGGAEEMIRWQPGARRAGMRPRDVQVEVGCGRPKCTTISYSVFVDHIWM</sequence>
<evidence type="ECO:0000313" key="1">
    <source>
        <dbReference type="EMBL" id="KAG1368619.1"/>
    </source>
</evidence>